<proteinExistence type="predicted"/>
<dbReference type="Proteomes" id="UP001597417">
    <property type="component" value="Unassembled WGS sequence"/>
</dbReference>
<sequence length="161" mass="16928">MRISLIPAVTLAAALLFAGGCATPSETAPAGAVSPADNSPGQPWTLDNVTYTVDWAAKPDGDGEIRGPHVEVDVHVDNRGNTDAHYPDPSVEYNGSMVAVAGWTQPYRGALVSPGQSADFRSTFPTPPPGGQLRVRVLAFVGEDETEVHWSGILNCAPYCP</sequence>
<evidence type="ECO:0008006" key="4">
    <source>
        <dbReference type="Google" id="ProtNLM"/>
    </source>
</evidence>
<feature type="chain" id="PRO_5046991402" description="DUF4352 domain-containing protein" evidence="1">
    <location>
        <begin position="23"/>
        <end position="161"/>
    </location>
</feature>
<protein>
    <recommendedName>
        <fullName evidence="4">DUF4352 domain-containing protein</fullName>
    </recommendedName>
</protein>
<evidence type="ECO:0000256" key="1">
    <source>
        <dbReference type="SAM" id="SignalP"/>
    </source>
</evidence>
<dbReference type="RefSeq" id="WP_378263074.1">
    <property type="nucleotide sequence ID" value="NZ_JBHUKR010000006.1"/>
</dbReference>
<evidence type="ECO:0000313" key="2">
    <source>
        <dbReference type="EMBL" id="MFD2416357.1"/>
    </source>
</evidence>
<keyword evidence="3" id="KW-1185">Reference proteome</keyword>
<evidence type="ECO:0000313" key="3">
    <source>
        <dbReference type="Proteomes" id="UP001597417"/>
    </source>
</evidence>
<organism evidence="2 3">
    <name type="scientific">Amycolatopsis pigmentata</name>
    <dbReference type="NCBI Taxonomy" id="450801"/>
    <lineage>
        <taxon>Bacteria</taxon>
        <taxon>Bacillati</taxon>
        <taxon>Actinomycetota</taxon>
        <taxon>Actinomycetes</taxon>
        <taxon>Pseudonocardiales</taxon>
        <taxon>Pseudonocardiaceae</taxon>
        <taxon>Amycolatopsis</taxon>
    </lineage>
</organism>
<comment type="caution">
    <text evidence="2">The sequence shown here is derived from an EMBL/GenBank/DDBJ whole genome shotgun (WGS) entry which is preliminary data.</text>
</comment>
<dbReference type="PROSITE" id="PS51257">
    <property type="entry name" value="PROKAR_LIPOPROTEIN"/>
    <property type="match status" value="1"/>
</dbReference>
<gene>
    <name evidence="2" type="ORF">ACFSXZ_08445</name>
</gene>
<accession>A0ABW5FRC2</accession>
<feature type="signal peptide" evidence="1">
    <location>
        <begin position="1"/>
        <end position="22"/>
    </location>
</feature>
<dbReference type="EMBL" id="JBHUKR010000006">
    <property type="protein sequence ID" value="MFD2416357.1"/>
    <property type="molecule type" value="Genomic_DNA"/>
</dbReference>
<keyword evidence="1" id="KW-0732">Signal</keyword>
<reference evidence="3" key="1">
    <citation type="journal article" date="2019" name="Int. J. Syst. Evol. Microbiol.">
        <title>The Global Catalogue of Microorganisms (GCM) 10K type strain sequencing project: providing services to taxonomists for standard genome sequencing and annotation.</title>
        <authorList>
            <consortium name="The Broad Institute Genomics Platform"/>
            <consortium name="The Broad Institute Genome Sequencing Center for Infectious Disease"/>
            <person name="Wu L."/>
            <person name="Ma J."/>
        </authorList>
    </citation>
    <scope>NUCLEOTIDE SEQUENCE [LARGE SCALE GENOMIC DNA]</scope>
    <source>
        <strain evidence="3">CGMCC 4.7645</strain>
    </source>
</reference>
<name>A0ABW5FRC2_9PSEU</name>